<sequence>MPKLISPESHASETVVSEDPLALGARLRTETHDQHRSTESRTFIVQLMKGELSLADYTRYLAQMAWVYEALESRTPSESDFAIYDVRLNRLAEIESDLVALGAADWRSSHPALPSTQRYADRLRELVATDSPRYVAHHYTRYLGDLSGGQAISRLVARHYAATDEQLAFYRFDGIENHVHFKREYREQLDALPLSEEESAAVVEEALAAFEFNGALFDELQTPAVAA</sequence>
<dbReference type="PANTHER" id="PTHR10720:SF0">
    <property type="entry name" value="HEME OXYGENASE"/>
    <property type="match status" value="1"/>
</dbReference>
<name>A0A1H1S1J5_9MICO</name>
<feature type="binding site" evidence="4">
    <location>
        <position position="186"/>
    </location>
    <ligand>
        <name>heme b</name>
        <dbReference type="ChEBI" id="CHEBI:60344"/>
    </ligand>
</feature>
<feature type="binding site" evidence="4">
    <location>
        <position position="28"/>
    </location>
    <ligand>
        <name>heme b</name>
        <dbReference type="ChEBI" id="CHEBI:60344"/>
    </ligand>
</feature>
<dbReference type="Gene3D" id="1.20.910.10">
    <property type="entry name" value="Heme oxygenase-like"/>
    <property type="match status" value="1"/>
</dbReference>
<evidence type="ECO:0000256" key="5">
    <source>
        <dbReference type="PIRSR" id="PIRSR000343-2"/>
    </source>
</evidence>
<dbReference type="Proteomes" id="UP000181956">
    <property type="component" value="Chromosome I"/>
</dbReference>
<dbReference type="CDD" id="cd19165">
    <property type="entry name" value="HemeO"/>
    <property type="match status" value="1"/>
</dbReference>
<dbReference type="RefSeq" id="WP_172829655.1">
    <property type="nucleotide sequence ID" value="NZ_LT629742.1"/>
</dbReference>
<dbReference type="GO" id="GO:0006788">
    <property type="term" value="P:heme oxidation"/>
    <property type="evidence" value="ECO:0007669"/>
    <property type="project" value="InterPro"/>
</dbReference>
<accession>A0A1H1S1J5</accession>
<dbReference type="SUPFAM" id="SSF48613">
    <property type="entry name" value="Heme oxygenase-like"/>
    <property type="match status" value="1"/>
</dbReference>
<dbReference type="Pfam" id="PF01126">
    <property type="entry name" value="Heme_oxygenase"/>
    <property type="match status" value="1"/>
</dbReference>
<dbReference type="GO" id="GO:0046872">
    <property type="term" value="F:metal ion binding"/>
    <property type="evidence" value="ECO:0007669"/>
    <property type="project" value="UniProtKB-KW"/>
</dbReference>
<evidence type="ECO:0000313" key="6">
    <source>
        <dbReference type="EMBL" id="SDS41822.1"/>
    </source>
</evidence>
<dbReference type="STRING" id="412690.SAMN04489834_1443"/>
<keyword evidence="7" id="KW-1185">Reference proteome</keyword>
<evidence type="ECO:0000256" key="3">
    <source>
        <dbReference type="ARBA" id="ARBA00023004"/>
    </source>
</evidence>
<protein>
    <submittedName>
        <fullName evidence="6">Heme oxygenase</fullName>
    </submittedName>
</protein>
<keyword evidence="1 4" id="KW-0349">Heme</keyword>
<evidence type="ECO:0000256" key="2">
    <source>
        <dbReference type="ARBA" id="ARBA00022723"/>
    </source>
</evidence>
<keyword evidence="3 5" id="KW-0408">Iron</keyword>
<dbReference type="GO" id="GO:0004392">
    <property type="term" value="F:heme oxygenase (decyclizing) activity"/>
    <property type="evidence" value="ECO:0007669"/>
    <property type="project" value="InterPro"/>
</dbReference>
<dbReference type="GO" id="GO:0020037">
    <property type="term" value="F:heme binding"/>
    <property type="evidence" value="ECO:0007669"/>
    <property type="project" value="TreeGrafter"/>
</dbReference>
<dbReference type="InterPro" id="IPR016053">
    <property type="entry name" value="Haem_Oase-like"/>
</dbReference>
<dbReference type="EMBL" id="LT629742">
    <property type="protein sequence ID" value="SDS41822.1"/>
    <property type="molecule type" value="Genomic_DNA"/>
</dbReference>
<gene>
    <name evidence="6" type="ORF">SAMN04489834_1443</name>
</gene>
<feature type="binding site" description="axial binding residue" evidence="5">
    <location>
        <position position="35"/>
    </location>
    <ligand>
        <name>heme b</name>
        <dbReference type="ChEBI" id="CHEBI:60344"/>
    </ligand>
    <ligandPart>
        <name>Fe</name>
        <dbReference type="ChEBI" id="CHEBI:18248"/>
    </ligandPart>
</feature>
<dbReference type="InterPro" id="IPR016084">
    <property type="entry name" value="Haem_Oase-like_multi-hlx"/>
</dbReference>
<dbReference type="AlphaFoldDB" id="A0A1H1S1J5"/>
<evidence type="ECO:0000313" key="7">
    <source>
        <dbReference type="Proteomes" id="UP000181956"/>
    </source>
</evidence>
<keyword evidence="2 5" id="KW-0479">Metal-binding</keyword>
<organism evidence="6 7">
    <name type="scientific">Microterricola viridarii</name>
    <dbReference type="NCBI Taxonomy" id="412690"/>
    <lineage>
        <taxon>Bacteria</taxon>
        <taxon>Bacillati</taxon>
        <taxon>Actinomycetota</taxon>
        <taxon>Actinomycetes</taxon>
        <taxon>Micrococcales</taxon>
        <taxon>Microbacteriaceae</taxon>
        <taxon>Microterricola</taxon>
    </lineage>
</organism>
<proteinExistence type="predicted"/>
<dbReference type="PIRSF" id="PIRSF000343">
    <property type="entry name" value="Haem_Oase"/>
    <property type="match status" value="1"/>
</dbReference>
<feature type="binding site" evidence="4">
    <location>
        <position position="139"/>
    </location>
    <ligand>
        <name>heme b</name>
        <dbReference type="ChEBI" id="CHEBI:60344"/>
    </ligand>
</feature>
<dbReference type="PANTHER" id="PTHR10720">
    <property type="entry name" value="HEME OXYGENASE"/>
    <property type="match status" value="1"/>
</dbReference>
<dbReference type="GO" id="GO:0006979">
    <property type="term" value="P:response to oxidative stress"/>
    <property type="evidence" value="ECO:0007669"/>
    <property type="project" value="TreeGrafter"/>
</dbReference>
<dbReference type="PRINTS" id="PR00088">
    <property type="entry name" value="HAEMOXYGNASE"/>
</dbReference>
<reference evidence="7" key="1">
    <citation type="submission" date="2016-10" db="EMBL/GenBank/DDBJ databases">
        <authorList>
            <person name="Varghese N."/>
            <person name="Submissions S."/>
        </authorList>
    </citation>
    <scope>NUCLEOTIDE SEQUENCE [LARGE SCALE GENOMIC DNA]</scope>
    <source>
        <strain evidence="7">DSM 21772</strain>
    </source>
</reference>
<dbReference type="InterPro" id="IPR002051">
    <property type="entry name" value="Haem_Oase"/>
</dbReference>
<dbReference type="GO" id="GO:0042167">
    <property type="term" value="P:heme catabolic process"/>
    <property type="evidence" value="ECO:0007669"/>
    <property type="project" value="TreeGrafter"/>
</dbReference>
<evidence type="ECO:0000256" key="4">
    <source>
        <dbReference type="PIRSR" id="PIRSR000343-1"/>
    </source>
</evidence>
<evidence type="ECO:0000256" key="1">
    <source>
        <dbReference type="ARBA" id="ARBA00022617"/>
    </source>
</evidence>